<feature type="transmembrane region" description="Helical" evidence="1">
    <location>
        <begin position="143"/>
        <end position="164"/>
    </location>
</feature>
<sequence>MNYELQTANSPMFCPECNLNLQPISLKSETGDVVLDFCGNCAGVWSDQGEVNYIKYNNLIPLENSLPNTPFDPHADYQFLMCPKDRSPLRFFRRESVPQYLSLMRCSQCSGIWFPKKSLIDFKRAQEAKVNYFQAWKIPLPSIYAVLLPLLVLAILGSGIFSIMSGTKQGQDMRIKAQELISPPKTQFPDTTSVVINFTTQKPEITKLRYWKDVFSKIEIPISAIPQTSHYIVLKNLDSQTKYNYEIILISPDSLQSPIYTFTTE</sequence>
<keyword evidence="1" id="KW-1133">Transmembrane helix</keyword>
<evidence type="ECO:0000313" key="3">
    <source>
        <dbReference type="EMBL" id="KKP59382.1"/>
    </source>
</evidence>
<dbReference type="InterPro" id="IPR027392">
    <property type="entry name" value="TF_Znf"/>
</dbReference>
<feature type="domain" description="Transcription factor zinc-finger" evidence="2">
    <location>
        <begin position="14"/>
        <end position="52"/>
    </location>
</feature>
<keyword evidence="1" id="KW-0472">Membrane</keyword>
<reference evidence="3 4" key="1">
    <citation type="journal article" date="2015" name="Nature">
        <title>rRNA introns, odd ribosomes, and small enigmatic genomes across a large radiation of phyla.</title>
        <authorList>
            <person name="Brown C.T."/>
            <person name="Hug L.A."/>
            <person name="Thomas B.C."/>
            <person name="Sharon I."/>
            <person name="Castelle C.J."/>
            <person name="Singh A."/>
            <person name="Wilkins M.J."/>
            <person name="Williams K.H."/>
            <person name="Banfield J.F."/>
        </authorList>
    </citation>
    <scope>NUCLEOTIDE SEQUENCE [LARGE SCALE GENOMIC DNA]</scope>
</reference>
<evidence type="ECO:0000259" key="2">
    <source>
        <dbReference type="Pfam" id="PF13453"/>
    </source>
</evidence>
<evidence type="ECO:0000313" key="4">
    <source>
        <dbReference type="Proteomes" id="UP000034176"/>
    </source>
</evidence>
<protein>
    <recommendedName>
        <fullName evidence="2">Transcription factor zinc-finger domain-containing protein</fullName>
    </recommendedName>
</protein>
<dbReference type="Proteomes" id="UP000034176">
    <property type="component" value="Unassembled WGS sequence"/>
</dbReference>
<dbReference type="STRING" id="1618434.UR52_C0007G0007"/>
<accession>A0A0G0DW66</accession>
<dbReference type="EMBL" id="LBPN01000007">
    <property type="protein sequence ID" value="KKP59382.1"/>
    <property type="molecule type" value="Genomic_DNA"/>
</dbReference>
<dbReference type="AlphaFoldDB" id="A0A0G0DW66"/>
<evidence type="ECO:0000256" key="1">
    <source>
        <dbReference type="SAM" id="Phobius"/>
    </source>
</evidence>
<organism evidence="3 4">
    <name type="scientific">Candidatus Gottesmanbacteria bacterium GW2011_GWA1_34_13</name>
    <dbReference type="NCBI Taxonomy" id="1618434"/>
    <lineage>
        <taxon>Bacteria</taxon>
        <taxon>Candidatus Gottesmaniibacteriota</taxon>
    </lineage>
</organism>
<comment type="caution">
    <text evidence="3">The sequence shown here is derived from an EMBL/GenBank/DDBJ whole genome shotgun (WGS) entry which is preliminary data.</text>
</comment>
<proteinExistence type="predicted"/>
<gene>
    <name evidence="3" type="ORF">UR52_C0007G0007</name>
</gene>
<name>A0A0G0DW66_9BACT</name>
<dbReference type="Pfam" id="PF13453">
    <property type="entry name" value="Zn_ribbon_TFIIB"/>
    <property type="match status" value="1"/>
</dbReference>
<keyword evidence="1" id="KW-0812">Transmembrane</keyword>